<dbReference type="AlphaFoldDB" id="J9H0M5"/>
<evidence type="ECO:0000256" key="3">
    <source>
        <dbReference type="ARBA" id="ARBA00022692"/>
    </source>
</evidence>
<dbReference type="GO" id="GO:0004252">
    <property type="term" value="F:serine-type endopeptidase activity"/>
    <property type="evidence" value="ECO:0007669"/>
    <property type="project" value="InterPro"/>
</dbReference>
<dbReference type="Pfam" id="PF01694">
    <property type="entry name" value="Rhomboid"/>
    <property type="match status" value="1"/>
</dbReference>
<comment type="caution">
    <text evidence="9">The sequence shown here is derived from an EMBL/GenBank/DDBJ whole genome shotgun (WGS) entry which is preliminary data.</text>
</comment>
<dbReference type="InterPro" id="IPR035952">
    <property type="entry name" value="Rhomboid-like_sf"/>
</dbReference>
<keyword evidence="6 7" id="KW-0472">Membrane</keyword>
<evidence type="ECO:0000256" key="5">
    <source>
        <dbReference type="ARBA" id="ARBA00022989"/>
    </source>
</evidence>
<dbReference type="InterPro" id="IPR050925">
    <property type="entry name" value="Rhomboid_protease_S54"/>
</dbReference>
<dbReference type="SUPFAM" id="SSF144091">
    <property type="entry name" value="Rhomboid-like"/>
    <property type="match status" value="1"/>
</dbReference>
<dbReference type="FunFam" id="1.20.1540.10:FF:000033">
    <property type="entry name" value="Rhomboid family membrane protein"/>
    <property type="match status" value="1"/>
</dbReference>
<sequence length="225" mass="25460">MVPTITKNLIIINVLMFFGTFVAQRYGIDLANYLGLHFFLASDFNPAQLITYMFMHGGFSHIFFNMFAVFMFGSMLEHRWGSQRFLFYYIFCGIGAGLIQEGVQYIQYVTELSHYSQVNIGTGIIPMEEFLNLMTTVGASGAVYAILLAFGMLFPNNQLLVFPIPFPIKAKFFVVGYAAIELWSGLSNNASDNVAHFAHLGGMLFGLILILYWRKKSNHHGTYYS</sequence>
<feature type="transmembrane region" description="Helical" evidence="7">
    <location>
        <begin position="166"/>
        <end position="184"/>
    </location>
</feature>
<comment type="similarity">
    <text evidence="2">Belongs to the peptidase S54 family.</text>
</comment>
<dbReference type="PANTHER" id="PTHR43731">
    <property type="entry name" value="RHOMBOID PROTEASE"/>
    <property type="match status" value="1"/>
</dbReference>
<evidence type="ECO:0000313" key="9">
    <source>
        <dbReference type="EMBL" id="EJX09203.1"/>
    </source>
</evidence>
<protein>
    <submittedName>
        <fullName evidence="9">Rhomboid family protein</fullName>
    </submittedName>
</protein>
<comment type="subcellular location">
    <subcellularLocation>
        <location evidence="1">Membrane</location>
        <topology evidence="1">Multi-pass membrane protein</topology>
    </subcellularLocation>
</comment>
<dbReference type="PANTHER" id="PTHR43731:SF14">
    <property type="entry name" value="PRESENILIN-ASSOCIATED RHOMBOID-LIKE PROTEIN, MITOCHONDRIAL"/>
    <property type="match status" value="1"/>
</dbReference>
<dbReference type="InterPro" id="IPR022764">
    <property type="entry name" value="Peptidase_S54_rhomboid_dom"/>
</dbReference>
<evidence type="ECO:0000256" key="6">
    <source>
        <dbReference type="ARBA" id="ARBA00023136"/>
    </source>
</evidence>
<keyword evidence="5 7" id="KW-1133">Transmembrane helix</keyword>
<evidence type="ECO:0000256" key="7">
    <source>
        <dbReference type="SAM" id="Phobius"/>
    </source>
</evidence>
<accession>J9H0M5</accession>
<organism evidence="9">
    <name type="scientific">gut metagenome</name>
    <dbReference type="NCBI Taxonomy" id="749906"/>
    <lineage>
        <taxon>unclassified sequences</taxon>
        <taxon>metagenomes</taxon>
        <taxon>organismal metagenomes</taxon>
    </lineage>
</organism>
<feature type="transmembrane region" description="Helical" evidence="7">
    <location>
        <begin position="48"/>
        <end position="73"/>
    </location>
</feature>
<reference evidence="9" key="1">
    <citation type="journal article" date="2012" name="PLoS ONE">
        <title>Gene sets for utilization of primary and secondary nutrition supplies in the distal gut of endangered iberian lynx.</title>
        <authorList>
            <person name="Alcaide M."/>
            <person name="Messina E."/>
            <person name="Richter M."/>
            <person name="Bargiela R."/>
            <person name="Peplies J."/>
            <person name="Huws S.A."/>
            <person name="Newbold C.J."/>
            <person name="Golyshin P.N."/>
            <person name="Simon M.A."/>
            <person name="Lopez G."/>
            <person name="Yakimov M.M."/>
            <person name="Ferrer M."/>
        </authorList>
    </citation>
    <scope>NUCLEOTIDE SEQUENCE</scope>
</reference>
<proteinExistence type="inferred from homology"/>
<keyword evidence="4" id="KW-0378">Hydrolase</keyword>
<evidence type="ECO:0000256" key="4">
    <source>
        <dbReference type="ARBA" id="ARBA00022801"/>
    </source>
</evidence>
<name>J9H0M5_9ZZZZ</name>
<keyword evidence="3 7" id="KW-0812">Transmembrane</keyword>
<feature type="transmembrane region" description="Helical" evidence="7">
    <location>
        <begin position="196"/>
        <end position="213"/>
    </location>
</feature>
<evidence type="ECO:0000256" key="2">
    <source>
        <dbReference type="ARBA" id="ARBA00009045"/>
    </source>
</evidence>
<gene>
    <name evidence="9" type="ORF">EVA_02683</name>
</gene>
<dbReference type="GO" id="GO:0016020">
    <property type="term" value="C:membrane"/>
    <property type="evidence" value="ECO:0007669"/>
    <property type="project" value="UniProtKB-SubCell"/>
</dbReference>
<dbReference type="EMBL" id="AMCI01000441">
    <property type="protein sequence ID" value="EJX09203.1"/>
    <property type="molecule type" value="Genomic_DNA"/>
</dbReference>
<dbReference type="Gene3D" id="1.20.1540.10">
    <property type="entry name" value="Rhomboid-like"/>
    <property type="match status" value="1"/>
</dbReference>
<feature type="transmembrane region" description="Helical" evidence="7">
    <location>
        <begin position="85"/>
        <end position="110"/>
    </location>
</feature>
<evidence type="ECO:0000256" key="1">
    <source>
        <dbReference type="ARBA" id="ARBA00004141"/>
    </source>
</evidence>
<feature type="transmembrane region" description="Helical" evidence="7">
    <location>
        <begin position="9"/>
        <end position="28"/>
    </location>
</feature>
<evidence type="ECO:0000259" key="8">
    <source>
        <dbReference type="Pfam" id="PF01694"/>
    </source>
</evidence>
<feature type="transmembrane region" description="Helical" evidence="7">
    <location>
        <begin position="130"/>
        <end position="154"/>
    </location>
</feature>
<feature type="domain" description="Peptidase S54 rhomboid" evidence="8">
    <location>
        <begin position="48"/>
        <end position="213"/>
    </location>
</feature>